<dbReference type="AlphaFoldDB" id="A0A3G8JMR0"/>
<dbReference type="Proteomes" id="UP000271469">
    <property type="component" value="Chromosome"/>
</dbReference>
<keyword evidence="2" id="KW-1185">Reference proteome</keyword>
<name>A0A3G8JMR0_9ACTN</name>
<proteinExistence type="predicted"/>
<organism evidence="1 2">
    <name type="scientific">Gordonia insulae</name>
    <dbReference type="NCBI Taxonomy" id="2420509"/>
    <lineage>
        <taxon>Bacteria</taxon>
        <taxon>Bacillati</taxon>
        <taxon>Actinomycetota</taxon>
        <taxon>Actinomycetes</taxon>
        <taxon>Mycobacteriales</taxon>
        <taxon>Gordoniaceae</taxon>
        <taxon>Gordonia</taxon>
    </lineage>
</organism>
<reference evidence="1 2" key="1">
    <citation type="submission" date="2018-11" db="EMBL/GenBank/DDBJ databases">
        <title>Gordonia insulae sp. nov., isolated from an island soil.</title>
        <authorList>
            <person name="Kim Y.S."/>
            <person name="Kim S.B."/>
        </authorList>
    </citation>
    <scope>NUCLEOTIDE SEQUENCE [LARGE SCALE GENOMIC DNA]</scope>
    <source>
        <strain evidence="1 2">MMS17-SY073</strain>
    </source>
</reference>
<dbReference type="RefSeq" id="WP_124708887.1">
    <property type="nucleotide sequence ID" value="NZ_CP033972.1"/>
</dbReference>
<dbReference type="KEGG" id="gom:D7316_02965"/>
<evidence type="ECO:0000313" key="1">
    <source>
        <dbReference type="EMBL" id="AZG46364.1"/>
    </source>
</evidence>
<dbReference type="OrthoDB" id="4567510at2"/>
<dbReference type="EMBL" id="CP033972">
    <property type="protein sequence ID" value="AZG46364.1"/>
    <property type="molecule type" value="Genomic_DNA"/>
</dbReference>
<evidence type="ECO:0000313" key="2">
    <source>
        <dbReference type="Proteomes" id="UP000271469"/>
    </source>
</evidence>
<accession>A0A3G8JMR0</accession>
<protein>
    <submittedName>
        <fullName evidence="1">Uncharacterized protein</fullName>
    </submittedName>
</protein>
<sequence length="296" mass="31477">MAHPTIDGTGVLARAVESGQLVDLVAPSSPAHGELGSAARRYSRPLQVQVCGRPGTGRDTVARALRERLAVTAIGPGEVEEGVDDADLWIHVLTGPPRRGDHETLSTLPRDRTIVVLGKADTHGDREISEAVAAGCADRIGAPVVPVSQLLACADLSDEEFDFLHRLVVAGETMPSMAGHFLTGSLAGRPTPPGAEPFLGNERSLRAGLLRRIDQHGIDLALGLIVDGDPAGADVTALNAALRARSGVDRLVGPIRERIGLVRHWRLVELRSRLEVAAARGHDRDAIEHLLQDDHL</sequence>
<gene>
    <name evidence="1" type="ORF">D7316_02965</name>
</gene>